<dbReference type="SMART" id="SM00186">
    <property type="entry name" value="FBG"/>
    <property type="match status" value="1"/>
</dbReference>
<name>A0AAE0RUP8_9BIVA</name>
<keyword evidence="2" id="KW-0732">Signal</keyword>
<protein>
    <recommendedName>
        <fullName evidence="3">Fibrinogen C-terminal domain-containing protein</fullName>
    </recommendedName>
</protein>
<keyword evidence="1" id="KW-1015">Disulfide bond</keyword>
<dbReference type="Pfam" id="PF00147">
    <property type="entry name" value="Fibrinogen_C"/>
    <property type="match status" value="1"/>
</dbReference>
<dbReference type="Gene3D" id="3.90.215.10">
    <property type="entry name" value="Gamma Fibrinogen, chain A, domain 1"/>
    <property type="match status" value="1"/>
</dbReference>
<dbReference type="InterPro" id="IPR050373">
    <property type="entry name" value="Fibrinogen_C-term_domain"/>
</dbReference>
<feature type="domain" description="Fibrinogen C-terminal" evidence="3">
    <location>
        <begin position="85"/>
        <end position="302"/>
    </location>
</feature>
<dbReference type="InterPro" id="IPR002181">
    <property type="entry name" value="Fibrinogen_a/b/g_C_dom"/>
</dbReference>
<reference evidence="4" key="2">
    <citation type="journal article" date="2021" name="Genome Biol. Evol.">
        <title>Developing a high-quality reference genome for a parasitic bivalve with doubly uniparental inheritance (Bivalvia: Unionida).</title>
        <authorList>
            <person name="Smith C.H."/>
        </authorList>
    </citation>
    <scope>NUCLEOTIDE SEQUENCE</scope>
    <source>
        <strain evidence="4">CHS0354</strain>
        <tissue evidence="4">Mantle</tissue>
    </source>
</reference>
<keyword evidence="5" id="KW-1185">Reference proteome</keyword>
<feature type="chain" id="PRO_5041954474" description="Fibrinogen C-terminal domain-containing protein" evidence="2">
    <location>
        <begin position="25"/>
        <end position="307"/>
    </location>
</feature>
<reference evidence="4" key="3">
    <citation type="submission" date="2023-05" db="EMBL/GenBank/DDBJ databases">
        <authorList>
            <person name="Smith C.H."/>
        </authorList>
    </citation>
    <scope>NUCLEOTIDE SEQUENCE</scope>
    <source>
        <strain evidence="4">CHS0354</strain>
        <tissue evidence="4">Mantle</tissue>
    </source>
</reference>
<evidence type="ECO:0000256" key="2">
    <source>
        <dbReference type="SAM" id="SignalP"/>
    </source>
</evidence>
<evidence type="ECO:0000313" key="4">
    <source>
        <dbReference type="EMBL" id="KAK3579997.1"/>
    </source>
</evidence>
<comment type="caution">
    <text evidence="4">The sequence shown here is derived from an EMBL/GenBank/DDBJ whole genome shotgun (WGS) entry which is preliminary data.</text>
</comment>
<dbReference type="AlphaFoldDB" id="A0AAE0RUP8"/>
<dbReference type="PROSITE" id="PS00514">
    <property type="entry name" value="FIBRINOGEN_C_1"/>
    <property type="match status" value="1"/>
</dbReference>
<proteinExistence type="predicted"/>
<dbReference type="FunFam" id="3.90.215.10:FF:000001">
    <property type="entry name" value="Tenascin isoform 1"/>
    <property type="match status" value="1"/>
</dbReference>
<evidence type="ECO:0000256" key="1">
    <source>
        <dbReference type="ARBA" id="ARBA00023157"/>
    </source>
</evidence>
<dbReference type="PANTHER" id="PTHR19143:SF458">
    <property type="entry name" value="FIBRINOGEN C-TERMINAL DOMAIN-CONTAINING PROTEIN-RELATED"/>
    <property type="match status" value="1"/>
</dbReference>
<dbReference type="PANTHER" id="PTHR19143">
    <property type="entry name" value="FIBRINOGEN/TENASCIN/ANGIOPOEITIN"/>
    <property type="match status" value="1"/>
</dbReference>
<accession>A0AAE0RUP8</accession>
<dbReference type="NCBIfam" id="NF040941">
    <property type="entry name" value="GGGWT_bact"/>
    <property type="match status" value="1"/>
</dbReference>
<dbReference type="Proteomes" id="UP001195483">
    <property type="component" value="Unassembled WGS sequence"/>
</dbReference>
<dbReference type="CDD" id="cd00087">
    <property type="entry name" value="FReD"/>
    <property type="match status" value="1"/>
</dbReference>
<evidence type="ECO:0000313" key="5">
    <source>
        <dbReference type="Proteomes" id="UP001195483"/>
    </source>
</evidence>
<organism evidence="4 5">
    <name type="scientific">Potamilus streckersoni</name>
    <dbReference type="NCBI Taxonomy" id="2493646"/>
    <lineage>
        <taxon>Eukaryota</taxon>
        <taxon>Metazoa</taxon>
        <taxon>Spiralia</taxon>
        <taxon>Lophotrochozoa</taxon>
        <taxon>Mollusca</taxon>
        <taxon>Bivalvia</taxon>
        <taxon>Autobranchia</taxon>
        <taxon>Heteroconchia</taxon>
        <taxon>Palaeoheterodonta</taxon>
        <taxon>Unionida</taxon>
        <taxon>Unionoidea</taxon>
        <taxon>Unionidae</taxon>
        <taxon>Ambleminae</taxon>
        <taxon>Lampsilini</taxon>
        <taxon>Potamilus</taxon>
    </lineage>
</organism>
<feature type="signal peptide" evidence="2">
    <location>
        <begin position="1"/>
        <end position="24"/>
    </location>
</feature>
<reference evidence="4" key="1">
    <citation type="journal article" date="2021" name="Genome Biol. Evol.">
        <title>A High-Quality Reference Genome for a Parasitic Bivalve with Doubly Uniparental Inheritance (Bivalvia: Unionida).</title>
        <authorList>
            <person name="Smith C.H."/>
        </authorList>
    </citation>
    <scope>NUCLEOTIDE SEQUENCE</scope>
    <source>
        <strain evidence="4">CHS0354</strain>
    </source>
</reference>
<evidence type="ECO:0000259" key="3">
    <source>
        <dbReference type="PROSITE" id="PS51406"/>
    </source>
</evidence>
<dbReference type="InterPro" id="IPR014716">
    <property type="entry name" value="Fibrinogen_a/b/g_C_1"/>
</dbReference>
<dbReference type="InterPro" id="IPR036056">
    <property type="entry name" value="Fibrinogen-like_C"/>
</dbReference>
<dbReference type="PROSITE" id="PS51406">
    <property type="entry name" value="FIBRINOGEN_C_2"/>
    <property type="match status" value="1"/>
</dbReference>
<gene>
    <name evidence="4" type="ORF">CHS0354_025321</name>
</gene>
<dbReference type="InterPro" id="IPR020837">
    <property type="entry name" value="Fibrinogen_CS"/>
</dbReference>
<dbReference type="EMBL" id="JAEAOA010001510">
    <property type="protein sequence ID" value="KAK3579997.1"/>
    <property type="molecule type" value="Genomic_DNA"/>
</dbReference>
<dbReference type="GO" id="GO:0005615">
    <property type="term" value="C:extracellular space"/>
    <property type="evidence" value="ECO:0007669"/>
    <property type="project" value="TreeGrafter"/>
</dbReference>
<sequence length="307" mass="35092">MKASILLFLLLVTALLGNSNCSEASCHCNPIIQIGAESSFNSEKKHFVTVTSQFQVDQVKQIFENVSSAILANQDVRFQNLLTLLDLDSRPIDCQDMQLMGFATSGVYKIFPTGTPGFSVRCDHETEGGGWTVFQRRTDGKEDFYRGWFDYQVGFGNLEREFWLGNQQLHMITSQGWYELRVDMILINGSHVFAKYNVFYVKGIEEYYRIFVDGYSGTAGDSLSISRHFGHKFSTKDRDNDIYEPGNCATIYHGAWWYDKCHISNLNGLYGSTEYGKGLTWHTTTGYYQSVSGSEMKVRRWTQKKKE</sequence>
<dbReference type="SUPFAM" id="SSF56496">
    <property type="entry name" value="Fibrinogen C-terminal domain-like"/>
    <property type="match status" value="1"/>
</dbReference>